<reference evidence="2 3" key="1">
    <citation type="journal article" date="2004" name="Science">
        <title>The genome of the diatom Thalassiosira pseudonana: ecology, evolution, and metabolism.</title>
        <authorList>
            <person name="Armbrust E.V."/>
            <person name="Berges J.A."/>
            <person name="Bowler C."/>
            <person name="Green B.R."/>
            <person name="Martinez D."/>
            <person name="Putnam N.H."/>
            <person name="Zhou S."/>
            <person name="Allen A.E."/>
            <person name="Apt K.E."/>
            <person name="Bechner M."/>
            <person name="Brzezinski M.A."/>
            <person name="Chaal B.K."/>
            <person name="Chiovitti A."/>
            <person name="Davis A.K."/>
            <person name="Demarest M.S."/>
            <person name="Detter J.C."/>
            <person name="Glavina T."/>
            <person name="Goodstein D."/>
            <person name="Hadi M.Z."/>
            <person name="Hellsten U."/>
            <person name="Hildebrand M."/>
            <person name="Jenkins B.D."/>
            <person name="Jurka J."/>
            <person name="Kapitonov V.V."/>
            <person name="Kroger N."/>
            <person name="Lau W.W."/>
            <person name="Lane T.W."/>
            <person name="Larimer F.W."/>
            <person name="Lippmeier J.C."/>
            <person name="Lucas S."/>
            <person name="Medina M."/>
            <person name="Montsant A."/>
            <person name="Obornik M."/>
            <person name="Parker M.S."/>
            <person name="Palenik B."/>
            <person name="Pazour G.J."/>
            <person name="Richardson P.M."/>
            <person name="Rynearson T.A."/>
            <person name="Saito M.A."/>
            <person name="Schwartz D.C."/>
            <person name="Thamatrakoln K."/>
            <person name="Valentin K."/>
            <person name="Vardi A."/>
            <person name="Wilkerson F.P."/>
            <person name="Rokhsar D.S."/>
        </authorList>
    </citation>
    <scope>NUCLEOTIDE SEQUENCE [LARGE SCALE GENOMIC DNA]</scope>
    <source>
        <strain evidence="2 3">CCMP1335</strain>
    </source>
</reference>
<dbReference type="Proteomes" id="UP000001449">
    <property type="component" value="Chromosome 6"/>
</dbReference>
<dbReference type="KEGG" id="tps:THAPSDRAFT_6127"/>
<protein>
    <recommendedName>
        <fullName evidence="4">Sulfotransferase domain-containing protein</fullName>
    </recommendedName>
</protein>
<evidence type="ECO:0008006" key="4">
    <source>
        <dbReference type="Google" id="ProtNLM"/>
    </source>
</evidence>
<sequence>MSSSRREYSRSGGKDGRDSRRRRRSSTASTSSAMSVSMPSLNVTHKRVAVAVILSFCIVSIIDLHKLLSSTADYNGSRSEGRRSLLTSLYLEAHSTLLPWAHHHLVDVLETPDFEKETALFWHVPKSGGTTAKRLYQCMGKTLAHRVGADPRFGHDHDSEVVVFEPHQGKDWKVVNVDTTIKQGIIRAKTMGLVQSHTTDLIFTMEPAFAGENLYDEEHKGRFLALFRHPVERAVSMFYYLQAATWERTYRPEWANMTVMEWANLPNAEENYIVHKLVGKSFGDTVDETDLIIAKELVRQRFIVGLMGEMEESVRRFNIVLGLNMDEERNRACMVEFFPEDATPVEEEVEERETEKTSATDQSNSNKHPKFDENSPEYKSLANRNPLDMILYQYIVKLFDEQKEIIDNYFFEDNASKPPRDEVNLHSFLLVETQVMSAYQSHFKITSWMLLNHLAKITPAPRSFGMYRSLTYLRAFSQSGGTTLQRMYWCMGMTLANEVGDRSKLETFKPWSGNPGQVLNVQVATHQGIMDAHRRGFLANEDQPHVDVVSTAEFELAYTLLFNPEHKGRMFALFRHPIERAVSKLYYLRKATWEPTYNKHWKTMTLKEWATKDRGENNWMVRKLVGKDPSAPLSNVDLELAKEIIHTKFLVGLQDRFKESMQRFNIFLGIDESDPQNHRCIQEFTSNVKTEAIQTQGEKNAQNSYSHPELERNGETWISLQRIHMYDVQLFKYIRDEYGRQGVLFDTGADVEIQ</sequence>
<feature type="region of interest" description="Disordered" evidence="1">
    <location>
        <begin position="1"/>
        <end position="36"/>
    </location>
</feature>
<dbReference type="PaxDb" id="35128-Thaps6127"/>
<dbReference type="PANTHER" id="PTHR32301:SF6">
    <property type="entry name" value="GOLVESIN-RELATED"/>
    <property type="match status" value="1"/>
</dbReference>
<evidence type="ECO:0000313" key="3">
    <source>
        <dbReference type="Proteomes" id="UP000001449"/>
    </source>
</evidence>
<dbReference type="GeneID" id="7443602"/>
<evidence type="ECO:0000313" key="2">
    <source>
        <dbReference type="EMBL" id="EED91533.1"/>
    </source>
</evidence>
<accession>B8C5M6</accession>
<dbReference type="OMA" id="SMFYYLQ"/>
<feature type="compositionally biased region" description="Low complexity" evidence="1">
    <location>
        <begin position="26"/>
        <end position="36"/>
    </location>
</feature>
<dbReference type="AlphaFoldDB" id="B8C5M6"/>
<feature type="compositionally biased region" description="Basic and acidic residues" evidence="1">
    <location>
        <begin position="1"/>
        <end position="18"/>
    </location>
</feature>
<feature type="compositionally biased region" description="Acidic residues" evidence="1">
    <location>
        <begin position="343"/>
        <end position="352"/>
    </location>
</feature>
<dbReference type="HOGENOM" id="CLU_369414_0_0_1"/>
<dbReference type="InterPro" id="IPR027417">
    <property type="entry name" value="P-loop_NTPase"/>
</dbReference>
<dbReference type="Gene3D" id="3.40.50.300">
    <property type="entry name" value="P-loop containing nucleotide triphosphate hydrolases"/>
    <property type="match status" value="2"/>
</dbReference>
<dbReference type="eggNOG" id="ENOG502TC4S">
    <property type="taxonomic scope" value="Eukaryota"/>
</dbReference>
<reference evidence="2 3" key="2">
    <citation type="journal article" date="2008" name="Nature">
        <title>The Phaeodactylum genome reveals the evolutionary history of diatom genomes.</title>
        <authorList>
            <person name="Bowler C."/>
            <person name="Allen A.E."/>
            <person name="Badger J.H."/>
            <person name="Grimwood J."/>
            <person name="Jabbari K."/>
            <person name="Kuo A."/>
            <person name="Maheswari U."/>
            <person name="Martens C."/>
            <person name="Maumus F."/>
            <person name="Otillar R.P."/>
            <person name="Rayko E."/>
            <person name="Salamov A."/>
            <person name="Vandepoele K."/>
            <person name="Beszteri B."/>
            <person name="Gruber A."/>
            <person name="Heijde M."/>
            <person name="Katinka M."/>
            <person name="Mock T."/>
            <person name="Valentin K."/>
            <person name="Verret F."/>
            <person name="Berges J.A."/>
            <person name="Brownlee C."/>
            <person name="Cadoret J.P."/>
            <person name="Chiovitti A."/>
            <person name="Choi C.J."/>
            <person name="Coesel S."/>
            <person name="De Martino A."/>
            <person name="Detter J.C."/>
            <person name="Durkin C."/>
            <person name="Falciatore A."/>
            <person name="Fournet J."/>
            <person name="Haruta M."/>
            <person name="Huysman M.J."/>
            <person name="Jenkins B.D."/>
            <person name="Jiroutova K."/>
            <person name="Jorgensen R.E."/>
            <person name="Joubert Y."/>
            <person name="Kaplan A."/>
            <person name="Kroger N."/>
            <person name="Kroth P.G."/>
            <person name="La Roche J."/>
            <person name="Lindquist E."/>
            <person name="Lommer M."/>
            <person name="Martin-Jezequel V."/>
            <person name="Lopez P.J."/>
            <person name="Lucas S."/>
            <person name="Mangogna M."/>
            <person name="McGinnis K."/>
            <person name="Medlin L.K."/>
            <person name="Montsant A."/>
            <person name="Oudot-Le Secq M.P."/>
            <person name="Napoli C."/>
            <person name="Obornik M."/>
            <person name="Parker M.S."/>
            <person name="Petit J.L."/>
            <person name="Porcel B.M."/>
            <person name="Poulsen N."/>
            <person name="Robison M."/>
            <person name="Rychlewski L."/>
            <person name="Rynearson T.A."/>
            <person name="Schmutz J."/>
            <person name="Shapiro H."/>
            <person name="Siaut M."/>
            <person name="Stanley M."/>
            <person name="Sussman M.R."/>
            <person name="Taylor A.R."/>
            <person name="Vardi A."/>
            <person name="von Dassow P."/>
            <person name="Vyverman W."/>
            <person name="Willis A."/>
            <person name="Wyrwicz L.S."/>
            <person name="Rokhsar D.S."/>
            <person name="Weissenbach J."/>
            <person name="Armbrust E.V."/>
            <person name="Green B.R."/>
            <person name="Van de Peer Y."/>
            <person name="Grigoriev I.V."/>
        </authorList>
    </citation>
    <scope>NUCLEOTIDE SEQUENCE [LARGE SCALE GENOMIC DNA]</scope>
    <source>
        <strain evidence="2 3">CCMP1335</strain>
    </source>
</reference>
<gene>
    <name evidence="2" type="ORF">THAPSDRAFT_6127</name>
</gene>
<feature type="region of interest" description="Disordered" evidence="1">
    <location>
        <begin position="343"/>
        <end position="379"/>
    </location>
</feature>
<organism evidence="2 3">
    <name type="scientific">Thalassiosira pseudonana</name>
    <name type="common">Marine diatom</name>
    <name type="synonym">Cyclotella nana</name>
    <dbReference type="NCBI Taxonomy" id="35128"/>
    <lineage>
        <taxon>Eukaryota</taxon>
        <taxon>Sar</taxon>
        <taxon>Stramenopiles</taxon>
        <taxon>Ochrophyta</taxon>
        <taxon>Bacillariophyta</taxon>
        <taxon>Coscinodiscophyceae</taxon>
        <taxon>Thalassiosirophycidae</taxon>
        <taxon>Thalassiosirales</taxon>
        <taxon>Thalassiosiraceae</taxon>
        <taxon>Thalassiosira</taxon>
    </lineage>
</organism>
<keyword evidence="3" id="KW-1185">Reference proteome</keyword>
<dbReference type="EMBL" id="CM000643">
    <property type="protein sequence ID" value="EED91533.1"/>
    <property type="molecule type" value="Genomic_DNA"/>
</dbReference>
<dbReference type="InterPro" id="IPR053259">
    <property type="entry name" value="Golvesin-related_Golgi"/>
</dbReference>
<dbReference type="PANTHER" id="PTHR32301">
    <property type="entry name" value="COUNTIN RECEPTOR CNR3-RELATED"/>
    <property type="match status" value="1"/>
</dbReference>
<name>B8C5M6_THAPS</name>
<dbReference type="InParanoid" id="B8C5M6"/>
<dbReference type="RefSeq" id="XP_002291426.1">
    <property type="nucleotide sequence ID" value="XM_002291390.1"/>
</dbReference>
<evidence type="ECO:0000256" key="1">
    <source>
        <dbReference type="SAM" id="MobiDB-lite"/>
    </source>
</evidence>
<dbReference type="SUPFAM" id="SSF52540">
    <property type="entry name" value="P-loop containing nucleoside triphosphate hydrolases"/>
    <property type="match status" value="1"/>
</dbReference>
<dbReference type="GO" id="GO:0005794">
    <property type="term" value="C:Golgi apparatus"/>
    <property type="evidence" value="ECO:0000318"/>
    <property type="project" value="GO_Central"/>
</dbReference>
<proteinExistence type="predicted"/>